<name>A0A067P5E7_PLEO1</name>
<dbReference type="Proteomes" id="UP000027073">
    <property type="component" value="Unassembled WGS sequence"/>
</dbReference>
<evidence type="ECO:0000313" key="2">
    <source>
        <dbReference type="Proteomes" id="UP000027073"/>
    </source>
</evidence>
<evidence type="ECO:0000313" key="1">
    <source>
        <dbReference type="EMBL" id="KDQ31632.1"/>
    </source>
</evidence>
<protein>
    <submittedName>
        <fullName evidence="1">Uncharacterized protein</fullName>
    </submittedName>
</protein>
<proteinExistence type="predicted"/>
<dbReference type="VEuPathDB" id="FungiDB:PLEOSDRAFT_1100173"/>
<dbReference type="OrthoDB" id="3083879at2759"/>
<organism evidence="1 2">
    <name type="scientific">Pleurotus ostreatus (strain PC15)</name>
    <name type="common">Oyster mushroom</name>
    <dbReference type="NCBI Taxonomy" id="1137138"/>
    <lineage>
        <taxon>Eukaryota</taxon>
        <taxon>Fungi</taxon>
        <taxon>Dikarya</taxon>
        <taxon>Basidiomycota</taxon>
        <taxon>Agaricomycotina</taxon>
        <taxon>Agaricomycetes</taxon>
        <taxon>Agaricomycetidae</taxon>
        <taxon>Agaricales</taxon>
        <taxon>Pleurotineae</taxon>
        <taxon>Pleurotaceae</taxon>
        <taxon>Pleurotus</taxon>
    </lineage>
</organism>
<dbReference type="AlphaFoldDB" id="A0A067P5E7"/>
<dbReference type="EMBL" id="KL198005">
    <property type="protein sequence ID" value="KDQ31632.1"/>
    <property type="molecule type" value="Genomic_DNA"/>
</dbReference>
<gene>
    <name evidence="1" type="ORF">PLEOSDRAFT_1100173</name>
</gene>
<reference evidence="2" key="1">
    <citation type="journal article" date="2014" name="Proc. Natl. Acad. Sci. U.S.A.">
        <title>Extensive sampling of basidiomycete genomes demonstrates inadequacy of the white-rot/brown-rot paradigm for wood decay fungi.</title>
        <authorList>
            <person name="Riley R."/>
            <person name="Salamov A.A."/>
            <person name="Brown D.W."/>
            <person name="Nagy L.G."/>
            <person name="Floudas D."/>
            <person name="Held B.W."/>
            <person name="Levasseur A."/>
            <person name="Lombard V."/>
            <person name="Morin E."/>
            <person name="Otillar R."/>
            <person name="Lindquist E.A."/>
            <person name="Sun H."/>
            <person name="LaButti K.M."/>
            <person name="Schmutz J."/>
            <person name="Jabbour D."/>
            <person name="Luo H."/>
            <person name="Baker S.E."/>
            <person name="Pisabarro A.G."/>
            <person name="Walton J.D."/>
            <person name="Blanchette R.A."/>
            <person name="Henrissat B."/>
            <person name="Martin F."/>
            <person name="Cullen D."/>
            <person name="Hibbett D.S."/>
            <person name="Grigoriev I.V."/>
        </authorList>
    </citation>
    <scope>NUCLEOTIDE SEQUENCE [LARGE SCALE GENOMIC DNA]</scope>
    <source>
        <strain evidence="2">PC15</strain>
    </source>
</reference>
<accession>A0A067P5E7</accession>
<dbReference type="InParanoid" id="A0A067P5E7"/>
<sequence length="161" mass="18610">MLVFEPPVLPSNIQQPSRSLSSIPKARRYPVAPGYSISLTISAAHMVLLASGYIMQPELGGKIAEKLGMNPDENDIFNARVYINRHTRAINPNFPMIRATEHAPWKPKDTFAFILVTKHADDHKRRKFRERRQDVLIKRFFMKLGELKPDDLSWDTVLRDW</sequence>
<dbReference type="HOGENOM" id="CLU_1644418_0_0_1"/>